<keyword evidence="2 8" id="KW-0808">Transferase</keyword>
<evidence type="ECO:0000256" key="6">
    <source>
        <dbReference type="ARBA" id="ARBA00023098"/>
    </source>
</evidence>
<keyword evidence="3 8" id="KW-0479">Metal-binding</keyword>
<dbReference type="KEGG" id="talb:FTW19_24105"/>
<evidence type="ECO:0000313" key="10">
    <source>
        <dbReference type="EMBL" id="QEE30810.1"/>
    </source>
</evidence>
<proteinExistence type="inferred from homology"/>
<dbReference type="Proteomes" id="UP000321820">
    <property type="component" value="Chromosome"/>
</dbReference>
<dbReference type="InterPro" id="IPR002582">
    <property type="entry name" value="ACPS"/>
</dbReference>
<keyword evidence="8" id="KW-0963">Cytoplasm</keyword>
<keyword evidence="4 8" id="KW-0276">Fatty acid metabolism</keyword>
<dbReference type="NCBIfam" id="NF000832">
    <property type="entry name" value="PRK00070.3-2"/>
    <property type="match status" value="1"/>
</dbReference>
<evidence type="ECO:0000256" key="4">
    <source>
        <dbReference type="ARBA" id="ARBA00022832"/>
    </source>
</evidence>
<dbReference type="RefSeq" id="WP_147650107.1">
    <property type="nucleotide sequence ID" value="NZ_CP042806.1"/>
</dbReference>
<dbReference type="EC" id="2.7.8.7" evidence="8"/>
<evidence type="ECO:0000256" key="7">
    <source>
        <dbReference type="ARBA" id="ARBA00023160"/>
    </source>
</evidence>
<dbReference type="OrthoDB" id="517356at2"/>
<dbReference type="GO" id="GO:0006633">
    <property type="term" value="P:fatty acid biosynthetic process"/>
    <property type="evidence" value="ECO:0007669"/>
    <property type="project" value="UniProtKB-UniRule"/>
</dbReference>
<dbReference type="SUPFAM" id="SSF56214">
    <property type="entry name" value="4'-phosphopantetheinyl transferase"/>
    <property type="match status" value="1"/>
</dbReference>
<evidence type="ECO:0000259" key="9">
    <source>
        <dbReference type="Pfam" id="PF01648"/>
    </source>
</evidence>
<evidence type="ECO:0000313" key="11">
    <source>
        <dbReference type="Proteomes" id="UP000321820"/>
    </source>
</evidence>
<dbReference type="NCBIfam" id="TIGR00516">
    <property type="entry name" value="acpS"/>
    <property type="match status" value="1"/>
</dbReference>
<dbReference type="NCBIfam" id="TIGR00556">
    <property type="entry name" value="pantethn_trn"/>
    <property type="match status" value="1"/>
</dbReference>
<organism evidence="10 11">
    <name type="scientific">Terriglobus albidus</name>
    <dbReference type="NCBI Taxonomy" id="1592106"/>
    <lineage>
        <taxon>Bacteria</taxon>
        <taxon>Pseudomonadati</taxon>
        <taxon>Acidobacteriota</taxon>
        <taxon>Terriglobia</taxon>
        <taxon>Terriglobales</taxon>
        <taxon>Acidobacteriaceae</taxon>
        <taxon>Terriglobus</taxon>
    </lineage>
</organism>
<name>A0A5B9EIW9_9BACT</name>
<reference evidence="10 11" key="1">
    <citation type="submission" date="2019-08" db="EMBL/GenBank/DDBJ databases">
        <title>Complete genome sequence of Terriglobus albidus strain ORNL.</title>
        <authorList>
            <person name="Podar M."/>
        </authorList>
    </citation>
    <scope>NUCLEOTIDE SEQUENCE [LARGE SCALE GENOMIC DNA]</scope>
    <source>
        <strain evidence="10 11">ORNL</strain>
    </source>
</reference>
<dbReference type="GO" id="GO:0000287">
    <property type="term" value="F:magnesium ion binding"/>
    <property type="evidence" value="ECO:0007669"/>
    <property type="project" value="UniProtKB-UniRule"/>
</dbReference>
<evidence type="ECO:0000256" key="3">
    <source>
        <dbReference type="ARBA" id="ARBA00022723"/>
    </source>
</evidence>
<dbReference type="GO" id="GO:0005737">
    <property type="term" value="C:cytoplasm"/>
    <property type="evidence" value="ECO:0007669"/>
    <property type="project" value="UniProtKB-SubCell"/>
</dbReference>
<evidence type="ECO:0000256" key="5">
    <source>
        <dbReference type="ARBA" id="ARBA00022842"/>
    </source>
</evidence>
<comment type="catalytic activity">
    <reaction evidence="8">
        <text>apo-[ACP] + CoA = holo-[ACP] + adenosine 3',5'-bisphosphate + H(+)</text>
        <dbReference type="Rhea" id="RHEA:12068"/>
        <dbReference type="Rhea" id="RHEA-COMP:9685"/>
        <dbReference type="Rhea" id="RHEA-COMP:9690"/>
        <dbReference type="ChEBI" id="CHEBI:15378"/>
        <dbReference type="ChEBI" id="CHEBI:29999"/>
        <dbReference type="ChEBI" id="CHEBI:57287"/>
        <dbReference type="ChEBI" id="CHEBI:58343"/>
        <dbReference type="ChEBI" id="CHEBI:64479"/>
        <dbReference type="EC" id="2.7.8.7"/>
    </reaction>
</comment>
<dbReference type="InterPro" id="IPR004568">
    <property type="entry name" value="Ppantetheine-prot_Trfase_dom"/>
</dbReference>
<dbReference type="AlphaFoldDB" id="A0A5B9EIW9"/>
<dbReference type="InterPro" id="IPR037143">
    <property type="entry name" value="4-PPantetheinyl_Trfase_dom_sf"/>
</dbReference>
<dbReference type="InterPro" id="IPR008278">
    <property type="entry name" value="4-PPantetheinyl_Trfase_dom"/>
</dbReference>
<protein>
    <recommendedName>
        <fullName evidence="8">Holo-[acyl-carrier-protein] synthase</fullName>
        <shortName evidence="8">Holo-ACP synthase</shortName>
        <ecNumber evidence="8">2.7.8.7</ecNumber>
    </recommendedName>
    <alternativeName>
        <fullName evidence="8">4'-phosphopantetheinyl transferase AcpS</fullName>
    </alternativeName>
</protein>
<comment type="function">
    <text evidence="8">Transfers the 4'-phosphopantetheine moiety from coenzyme A to a Ser of acyl-carrier-protein.</text>
</comment>
<keyword evidence="1 8" id="KW-0444">Lipid biosynthesis</keyword>
<evidence type="ECO:0000256" key="8">
    <source>
        <dbReference type="HAMAP-Rule" id="MF_00101"/>
    </source>
</evidence>
<dbReference type="EMBL" id="CP042806">
    <property type="protein sequence ID" value="QEE30810.1"/>
    <property type="molecule type" value="Genomic_DNA"/>
</dbReference>
<accession>A0A5B9EIW9</accession>
<feature type="binding site" evidence="8">
    <location>
        <position position="8"/>
    </location>
    <ligand>
        <name>Mg(2+)</name>
        <dbReference type="ChEBI" id="CHEBI:18420"/>
    </ligand>
</feature>
<keyword evidence="6 8" id="KW-0443">Lipid metabolism</keyword>
<keyword evidence="11" id="KW-1185">Reference proteome</keyword>
<gene>
    <name evidence="8 10" type="primary">acpS</name>
    <name evidence="10" type="ORF">FTW19_24105</name>
</gene>
<dbReference type="HAMAP" id="MF_00101">
    <property type="entry name" value="AcpS"/>
    <property type="match status" value="1"/>
</dbReference>
<dbReference type="Gene3D" id="3.90.470.20">
    <property type="entry name" value="4'-phosphopantetheinyl transferase domain"/>
    <property type="match status" value="1"/>
</dbReference>
<sequence length="128" mass="13909">MILGIGTDMTEIDRIRDSIARFGDRFLHRIFTPGEIAYCLRKRASEESFAARFAAKEAAAKALGTGISRGISWQEIEVRRQPGERPTIHFTGRAAERAVAMGIAAAHLSLTHTRGMALATVIVEGPGC</sequence>
<keyword evidence="5 8" id="KW-0460">Magnesium</keyword>
<evidence type="ECO:0000256" key="2">
    <source>
        <dbReference type="ARBA" id="ARBA00022679"/>
    </source>
</evidence>
<dbReference type="Pfam" id="PF01648">
    <property type="entry name" value="ACPS"/>
    <property type="match status" value="1"/>
</dbReference>
<evidence type="ECO:0000256" key="1">
    <source>
        <dbReference type="ARBA" id="ARBA00022516"/>
    </source>
</evidence>
<comment type="cofactor">
    <cofactor evidence="8">
        <name>Mg(2+)</name>
        <dbReference type="ChEBI" id="CHEBI:18420"/>
    </cofactor>
</comment>
<comment type="subcellular location">
    <subcellularLocation>
        <location evidence="8">Cytoplasm</location>
    </subcellularLocation>
</comment>
<dbReference type="GO" id="GO:0008897">
    <property type="term" value="F:holo-[acyl-carrier-protein] synthase activity"/>
    <property type="evidence" value="ECO:0007669"/>
    <property type="project" value="UniProtKB-UniRule"/>
</dbReference>
<feature type="domain" description="4'-phosphopantetheinyl transferase" evidence="9">
    <location>
        <begin position="4"/>
        <end position="101"/>
    </location>
</feature>
<feature type="binding site" evidence="8">
    <location>
        <position position="57"/>
    </location>
    <ligand>
        <name>Mg(2+)</name>
        <dbReference type="ChEBI" id="CHEBI:18420"/>
    </ligand>
</feature>
<comment type="similarity">
    <text evidence="8">Belongs to the P-Pant transferase superfamily. AcpS family.</text>
</comment>
<keyword evidence="7 8" id="KW-0275">Fatty acid biosynthesis</keyword>